<evidence type="ECO:0000256" key="2">
    <source>
        <dbReference type="SAM" id="MobiDB-lite"/>
    </source>
</evidence>
<feature type="transmembrane region" description="Helical" evidence="3">
    <location>
        <begin position="40"/>
        <end position="59"/>
    </location>
</feature>
<evidence type="ECO:0000256" key="1">
    <source>
        <dbReference type="ARBA" id="ARBA00022737"/>
    </source>
</evidence>
<dbReference type="InterPro" id="IPR001646">
    <property type="entry name" value="5peptide_repeat"/>
</dbReference>
<dbReference type="PANTHER" id="PTHR47485:SF1">
    <property type="entry name" value="THYLAKOID LUMENAL 17.4 KDA PROTEIN, CHLOROPLASTIC"/>
    <property type="match status" value="1"/>
</dbReference>
<gene>
    <name evidence="4" type="ORF">pVAPN1572_1380</name>
</gene>
<keyword evidence="1" id="KW-0677">Repeat</keyword>
<feature type="transmembrane region" description="Helical" evidence="3">
    <location>
        <begin position="155"/>
        <end position="175"/>
    </location>
</feature>
<keyword evidence="3" id="KW-0812">Transmembrane</keyword>
<organism evidence="4">
    <name type="scientific">Rhodococcus hoagii</name>
    <name type="common">Corynebacterium equii</name>
    <dbReference type="NCBI Taxonomy" id="43767"/>
    <lineage>
        <taxon>Bacteria</taxon>
        <taxon>Bacillati</taxon>
        <taxon>Actinomycetota</taxon>
        <taxon>Actinomycetes</taxon>
        <taxon>Mycobacteriales</taxon>
        <taxon>Nocardiaceae</taxon>
        <taxon>Prescottella</taxon>
    </lineage>
</organism>
<keyword evidence="4" id="KW-0614">Plasmid</keyword>
<protein>
    <submittedName>
        <fullName evidence="4">Pentapeptide repeat containing protein</fullName>
    </submittedName>
</protein>
<dbReference type="Pfam" id="PF00805">
    <property type="entry name" value="Pentapeptide"/>
    <property type="match status" value="1"/>
</dbReference>
<keyword evidence="3" id="KW-1133">Transmembrane helix</keyword>
<dbReference type="EMBL" id="KX443401">
    <property type="protein sequence ID" value="ARX60171.1"/>
    <property type="molecule type" value="Genomic_DNA"/>
</dbReference>
<evidence type="ECO:0000313" key="4">
    <source>
        <dbReference type="EMBL" id="ARX60171.1"/>
    </source>
</evidence>
<geneLocation type="plasmid" evidence="4">
    <name>pVAPN1572</name>
</geneLocation>
<feature type="transmembrane region" description="Helical" evidence="3">
    <location>
        <begin position="109"/>
        <end position="135"/>
    </location>
</feature>
<feature type="region of interest" description="Disordered" evidence="2">
    <location>
        <begin position="1"/>
        <end position="30"/>
    </location>
</feature>
<sequence length="463" mass="49645">MNASSSASPAEAKTAPSQGDDGGDAPAEPEKKSRYPFVRIALYAVGAGFTAAVLWWIAAEWATADGSNVWWEKWQWWGVVLIVAAVTATVAGFMWVYRKPGRSDPDEEGLSLFRLVIAGVLAGVVMMIALVWLQAELFTAPGASLVSIGGRETLNIVRSSAFAVGALGAVAVLIVNYRKQKSTEAALILDRDKHTDLFQQAQADLAHEREKHEKQVELESAKQAASDAAALHDRFSKAVAQLADDKPAIRLGGVYAIAGVATDWRLKNNFLHLQACVDLLCSYLRSAPAVSDEDRLEWDPESHALIRDRDVRKAALEALSTLENPDSGRSHIAELARKWIAESMGRLVGEAPKLMVDLHGASFRGLDLRNARLGRLKLSSCDFTKANLAGANLAGASLVNANLTQADLTRANLAGALLIGAQVESADFFAARGLDDVRPSVDTLRAGGGLNLPNQSTEDDESA</sequence>
<reference evidence="4" key="1">
    <citation type="journal article" date="2017" name="Genome Biol. Evol.">
        <title>Comparative Genomics of Rhodococcus equi Virulence Plasmids Indicates Host-Driven Evolution of the vap Pathogenicity Island.</title>
        <authorList>
            <person name="MacArthur I."/>
            <person name="Anastasi E."/>
            <person name="Alvarez S."/>
            <person name="Scortti M."/>
            <person name="Vazquez-Boland J.A."/>
        </authorList>
    </citation>
    <scope>NUCLEOTIDE SEQUENCE</scope>
    <source>
        <strain evidence="4">PAM1572</strain>
        <plasmid evidence="4">pVAPN1572</plasmid>
    </source>
</reference>
<keyword evidence="3" id="KW-0472">Membrane</keyword>
<dbReference type="AlphaFoldDB" id="A0A1Z1UZ73"/>
<dbReference type="RefSeq" id="WP_172687817.1">
    <property type="nucleotide sequence ID" value="NZ_KX443401.1"/>
</dbReference>
<accession>A0A1Z1UZ73</accession>
<dbReference type="PANTHER" id="PTHR47485">
    <property type="entry name" value="THYLAKOID LUMENAL 17.4 KDA PROTEIN, CHLOROPLASTIC"/>
    <property type="match status" value="1"/>
</dbReference>
<name>A0A1Z1UZ73_RHOHA</name>
<evidence type="ECO:0000256" key="3">
    <source>
        <dbReference type="SAM" id="Phobius"/>
    </source>
</evidence>
<dbReference type="SUPFAM" id="SSF141571">
    <property type="entry name" value="Pentapeptide repeat-like"/>
    <property type="match status" value="1"/>
</dbReference>
<proteinExistence type="predicted"/>
<feature type="transmembrane region" description="Helical" evidence="3">
    <location>
        <begin position="74"/>
        <end position="97"/>
    </location>
</feature>
<dbReference type="Gene3D" id="2.160.20.80">
    <property type="entry name" value="E3 ubiquitin-protein ligase SopA"/>
    <property type="match status" value="1"/>
</dbReference>